<dbReference type="EMBL" id="CM000880">
    <property type="protein sequence ID" value="KQK21075.1"/>
    <property type="molecule type" value="Genomic_DNA"/>
</dbReference>
<evidence type="ECO:0000313" key="5">
    <source>
        <dbReference type="Proteomes" id="UP000008810"/>
    </source>
</evidence>
<feature type="domain" description="F-box protein AT5G49610-like beta-propeller" evidence="2">
    <location>
        <begin position="123"/>
        <end position="304"/>
    </location>
</feature>
<dbReference type="ExpressionAtlas" id="A0A0Q3JU06">
    <property type="expression patterns" value="baseline"/>
</dbReference>
<evidence type="ECO:0000259" key="2">
    <source>
        <dbReference type="Pfam" id="PF23635"/>
    </source>
</evidence>
<dbReference type="Pfam" id="PF12937">
    <property type="entry name" value="F-box-like"/>
    <property type="match status" value="1"/>
</dbReference>
<sequence>MAPPPPDLLESPQPILDEISEEIFLRLPPDDPSCLVRAAAVCKRWRRLVAHPNFLRRLHELHQGPRPLLGLFLSDYDFLIWEPITGDRRLVPVPGAPKSMLMDAVVVCAADGRDYRDCHGGPFRLVFLYIVSNVNLTYVRPYSSESGSWGKVYAIIYEPVKQNSGVLVGQSRIYFLSAFDRILEYDWTRQPCLSVIDLPDTIAAFKGNISLVLTRERELGVTGVKEACLYLWSREASDKGEFQSTSRIIELHNMLPAAALSASQRVNVLGFAEDANVIFLNTIAGVFAIDLEPERARKMCETSKSC</sequence>
<reference evidence="3 4" key="1">
    <citation type="journal article" date="2010" name="Nature">
        <title>Genome sequencing and analysis of the model grass Brachypodium distachyon.</title>
        <authorList>
            <consortium name="International Brachypodium Initiative"/>
        </authorList>
    </citation>
    <scope>NUCLEOTIDE SEQUENCE [LARGE SCALE GENOMIC DNA]</scope>
    <source>
        <strain evidence="3 4">Bd21</strain>
    </source>
</reference>
<dbReference type="SUPFAM" id="SSF81383">
    <property type="entry name" value="F-box domain"/>
    <property type="match status" value="1"/>
</dbReference>
<keyword evidence="5" id="KW-1185">Reference proteome</keyword>
<dbReference type="EnsemblPlants" id="KQK21075">
    <property type="protein sequence ID" value="KQK21075"/>
    <property type="gene ID" value="BRADI_1g58584v3"/>
</dbReference>
<evidence type="ECO:0000313" key="3">
    <source>
        <dbReference type="EMBL" id="KQK21075.1"/>
    </source>
</evidence>
<feature type="domain" description="F-box" evidence="1">
    <location>
        <begin position="17"/>
        <end position="58"/>
    </location>
</feature>
<dbReference type="PANTHER" id="PTHR32133">
    <property type="entry name" value="OS07G0120400 PROTEIN"/>
    <property type="match status" value="1"/>
</dbReference>
<dbReference type="InterPro" id="IPR036047">
    <property type="entry name" value="F-box-like_dom_sf"/>
</dbReference>
<dbReference type="InParanoid" id="A0A0Q3JU06"/>
<dbReference type="Gramene" id="KQK21075">
    <property type="protein sequence ID" value="KQK21075"/>
    <property type="gene ID" value="BRADI_1g58584v3"/>
</dbReference>
<accession>A0A0Q3JU06</accession>
<reference evidence="4" key="3">
    <citation type="submission" date="2018-08" db="UniProtKB">
        <authorList>
            <consortium name="EnsemblPlants"/>
        </authorList>
    </citation>
    <scope>IDENTIFICATION</scope>
    <source>
        <strain evidence="4">cv. Bd21</strain>
    </source>
</reference>
<organism evidence="3">
    <name type="scientific">Brachypodium distachyon</name>
    <name type="common">Purple false brome</name>
    <name type="synonym">Trachynia distachya</name>
    <dbReference type="NCBI Taxonomy" id="15368"/>
    <lineage>
        <taxon>Eukaryota</taxon>
        <taxon>Viridiplantae</taxon>
        <taxon>Streptophyta</taxon>
        <taxon>Embryophyta</taxon>
        <taxon>Tracheophyta</taxon>
        <taxon>Spermatophyta</taxon>
        <taxon>Magnoliopsida</taxon>
        <taxon>Liliopsida</taxon>
        <taxon>Poales</taxon>
        <taxon>Poaceae</taxon>
        <taxon>BOP clade</taxon>
        <taxon>Pooideae</taxon>
        <taxon>Stipodae</taxon>
        <taxon>Brachypodieae</taxon>
        <taxon>Brachypodium</taxon>
    </lineage>
</organism>
<dbReference type="Pfam" id="PF23635">
    <property type="entry name" value="Beta-prop_AT5G49610-like"/>
    <property type="match status" value="1"/>
</dbReference>
<name>A0A0Q3JU06_BRADI</name>
<proteinExistence type="predicted"/>
<dbReference type="InterPro" id="IPR001810">
    <property type="entry name" value="F-box_dom"/>
</dbReference>
<evidence type="ECO:0000313" key="4">
    <source>
        <dbReference type="EnsemblPlants" id="KQK21075"/>
    </source>
</evidence>
<dbReference type="Gene3D" id="1.20.1280.50">
    <property type="match status" value="1"/>
</dbReference>
<dbReference type="PANTHER" id="PTHR32133:SF305">
    <property type="entry name" value="F-BOX DOMAIN-CONTAINING PROTEIN"/>
    <property type="match status" value="1"/>
</dbReference>
<dbReference type="Proteomes" id="UP000008810">
    <property type="component" value="Chromosome 1"/>
</dbReference>
<gene>
    <name evidence="3" type="ORF">BRADI_1g58584v3</name>
</gene>
<dbReference type="OrthoDB" id="582030at2759"/>
<reference evidence="3" key="2">
    <citation type="submission" date="2017-06" db="EMBL/GenBank/DDBJ databases">
        <title>WGS assembly of Brachypodium distachyon.</title>
        <authorList>
            <consortium name="The International Brachypodium Initiative"/>
            <person name="Lucas S."/>
            <person name="Harmon-Smith M."/>
            <person name="Lail K."/>
            <person name="Tice H."/>
            <person name="Grimwood J."/>
            <person name="Bruce D."/>
            <person name="Barry K."/>
            <person name="Shu S."/>
            <person name="Lindquist E."/>
            <person name="Wang M."/>
            <person name="Pitluck S."/>
            <person name="Vogel J.P."/>
            <person name="Garvin D.F."/>
            <person name="Mockler T.C."/>
            <person name="Schmutz J."/>
            <person name="Rokhsar D."/>
            <person name="Bevan M.W."/>
        </authorList>
    </citation>
    <scope>NUCLEOTIDE SEQUENCE</scope>
    <source>
        <strain evidence="3">Bd21</strain>
    </source>
</reference>
<dbReference type="AlphaFoldDB" id="A0A0Q3JU06"/>
<evidence type="ECO:0000259" key="1">
    <source>
        <dbReference type="Pfam" id="PF12937"/>
    </source>
</evidence>
<protein>
    <submittedName>
        <fullName evidence="3 4">Uncharacterized protein</fullName>
    </submittedName>
</protein>
<dbReference type="InterPro" id="IPR056594">
    <property type="entry name" value="AT5G49610-like_b-prop"/>
</dbReference>